<evidence type="ECO:0000259" key="8">
    <source>
        <dbReference type="Pfam" id="PF00482"/>
    </source>
</evidence>
<feature type="domain" description="Type II secretion system protein GspF" evidence="8">
    <location>
        <begin position="219"/>
        <end position="338"/>
    </location>
</feature>
<feature type="transmembrane region" description="Helical" evidence="7">
    <location>
        <begin position="121"/>
        <end position="144"/>
    </location>
</feature>
<evidence type="ECO:0000256" key="1">
    <source>
        <dbReference type="ARBA" id="ARBA00004651"/>
    </source>
</evidence>
<evidence type="ECO:0000256" key="7">
    <source>
        <dbReference type="SAM" id="Phobius"/>
    </source>
</evidence>
<evidence type="ECO:0000256" key="4">
    <source>
        <dbReference type="ARBA" id="ARBA00022692"/>
    </source>
</evidence>
<feature type="domain" description="Type II secretion system protein GspF" evidence="8">
    <location>
        <begin position="27"/>
        <end position="145"/>
    </location>
</feature>
<evidence type="ECO:0000256" key="5">
    <source>
        <dbReference type="ARBA" id="ARBA00022989"/>
    </source>
</evidence>
<keyword evidence="5 7" id="KW-1133">Transmembrane helix</keyword>
<comment type="similarity">
    <text evidence="2">Belongs to the GSP F family.</text>
</comment>
<protein>
    <submittedName>
        <fullName evidence="10">Type II secretion system F family protein</fullName>
    </submittedName>
</protein>
<dbReference type="InterPro" id="IPR047692">
    <property type="entry name" value="T4P_ComGB"/>
</dbReference>
<evidence type="ECO:0000256" key="3">
    <source>
        <dbReference type="ARBA" id="ARBA00022475"/>
    </source>
</evidence>
<organism evidence="10 12">
    <name type="scientific">Vagococcus xieshaowenii</name>
    <dbReference type="NCBI Taxonomy" id="2562451"/>
    <lineage>
        <taxon>Bacteria</taxon>
        <taxon>Bacillati</taxon>
        <taxon>Bacillota</taxon>
        <taxon>Bacilli</taxon>
        <taxon>Lactobacillales</taxon>
        <taxon>Enterococcaceae</taxon>
        <taxon>Vagococcus</taxon>
    </lineage>
</organism>
<comment type="subcellular location">
    <subcellularLocation>
        <location evidence="1">Cell membrane</location>
        <topology evidence="1">Multi-pass membrane protein</topology>
    </subcellularLocation>
</comment>
<dbReference type="PANTHER" id="PTHR30012">
    <property type="entry name" value="GENERAL SECRETION PATHWAY PROTEIN"/>
    <property type="match status" value="1"/>
</dbReference>
<dbReference type="Proteomes" id="UP000297725">
    <property type="component" value="Unassembled WGS sequence"/>
</dbReference>
<dbReference type="GO" id="GO:0005886">
    <property type="term" value="C:plasma membrane"/>
    <property type="evidence" value="ECO:0007669"/>
    <property type="project" value="UniProtKB-SubCell"/>
</dbReference>
<accession>A0AAJ5EFA1</accession>
<dbReference type="Gene3D" id="1.20.81.30">
    <property type="entry name" value="Type II secretion system (T2SS), domain F"/>
    <property type="match status" value="2"/>
</dbReference>
<gene>
    <name evidence="10" type="ORF">E4031_08065</name>
    <name evidence="9" type="ORF">E4Z98_01740</name>
</gene>
<dbReference type="PRINTS" id="PR00812">
    <property type="entry name" value="BCTERIALGSPF"/>
</dbReference>
<evidence type="ECO:0000313" key="10">
    <source>
        <dbReference type="EMBL" id="TFZ40136.1"/>
    </source>
</evidence>
<evidence type="ECO:0000256" key="6">
    <source>
        <dbReference type="ARBA" id="ARBA00023136"/>
    </source>
</evidence>
<dbReference type="EMBL" id="CP038865">
    <property type="protein sequence ID" value="QCA28093.1"/>
    <property type="molecule type" value="Genomic_DNA"/>
</dbReference>
<evidence type="ECO:0000256" key="2">
    <source>
        <dbReference type="ARBA" id="ARBA00005745"/>
    </source>
</evidence>
<dbReference type="NCBIfam" id="NF041012">
    <property type="entry name" value="T4P_ComGB"/>
    <property type="match status" value="1"/>
</dbReference>
<keyword evidence="11" id="KW-1185">Reference proteome</keyword>
<evidence type="ECO:0000313" key="12">
    <source>
        <dbReference type="Proteomes" id="UP000297725"/>
    </source>
</evidence>
<reference evidence="9 11" key="2">
    <citation type="journal article" date="2020" name="Int. J. Syst. Evol. Microbiol.">
        <title>Vagococcus xieshaowenii sp. nov., isolated from snow finch (Montifringilla taczanowskii) cloacal content.</title>
        <authorList>
            <person name="Ge Y."/>
            <person name="Yang J."/>
            <person name="Lai X.H."/>
            <person name="Zhang G."/>
            <person name="Jin D."/>
            <person name="Lu S."/>
            <person name="Wang B."/>
            <person name="Huang Y."/>
            <person name="Huang Y."/>
            <person name="Ren Z."/>
            <person name="Zhang X."/>
            <person name="Xu J."/>
        </authorList>
    </citation>
    <scope>NUCLEOTIDE SEQUENCE [LARGE SCALE GENOMIC DNA]</scope>
    <source>
        <strain evidence="9">Personal::cf-49</strain>
        <strain evidence="11">personal::cf-49</strain>
    </source>
</reference>
<feature type="transmembrane region" description="Helical" evidence="7">
    <location>
        <begin position="320"/>
        <end position="340"/>
    </location>
</feature>
<dbReference type="PANTHER" id="PTHR30012:SF0">
    <property type="entry name" value="TYPE II SECRETION SYSTEM PROTEIN F-RELATED"/>
    <property type="match status" value="1"/>
</dbReference>
<proteinExistence type="inferred from homology"/>
<dbReference type="Pfam" id="PF00482">
    <property type="entry name" value="T2SSF"/>
    <property type="match status" value="2"/>
</dbReference>
<dbReference type="Proteomes" id="UP000296883">
    <property type="component" value="Chromosome"/>
</dbReference>
<reference evidence="10 12" key="1">
    <citation type="submission" date="2019-03" db="EMBL/GenBank/DDBJ databases">
        <title>Vagococcus sp. was isolated fron gut of Carduelis flavirostris.</title>
        <authorList>
            <person name="Ge Y."/>
        </authorList>
    </citation>
    <scope>NUCLEOTIDE SEQUENCE [LARGE SCALE GENOMIC DNA]</scope>
    <source>
        <strain evidence="10 12">CF-210</strain>
    </source>
</reference>
<name>A0AAJ5EFA1_9ENTE</name>
<keyword evidence="4 7" id="KW-0812">Transmembrane</keyword>
<dbReference type="EMBL" id="SRHU01000027">
    <property type="protein sequence ID" value="TFZ40136.1"/>
    <property type="molecule type" value="Genomic_DNA"/>
</dbReference>
<sequence length="347" mass="39573">MGRREVQLKLKLKNNHKLSLQQQVNVTQLMSDMLENGFSFQESMSFLCLIYESDAELFKQASEKVMESGSITQGVALIGLKKQYIAQLYLSEHHGDLAGAFFRIANQLTDYQKQRKNLIKVLVYPIMLLVFLIGILFLMKFVLLPSMNVEKENQTLAMALINNFPYVFLVLLLIGLLCYGVIVSHRRNHTAIAHYSLLTRLPIVGKLIKLYLTSYMAHEWGKLLAHGIELTGIISIMENEENTLLMQEMGSAFQKSALKGEAMYDVLAACPIFLPGFSLMVRQGERKGKLSEELLMYSNKLWEELLNKIEKLTNYLQPTIFLFVAVMIIAVYAALLLPIYENIEVFT</sequence>
<dbReference type="InterPro" id="IPR003004">
    <property type="entry name" value="GspF/PilC"/>
</dbReference>
<feature type="transmembrane region" description="Helical" evidence="7">
    <location>
        <begin position="164"/>
        <end position="185"/>
    </location>
</feature>
<evidence type="ECO:0000313" key="9">
    <source>
        <dbReference type="EMBL" id="QCA28093.1"/>
    </source>
</evidence>
<dbReference type="InterPro" id="IPR018076">
    <property type="entry name" value="T2SS_GspF_dom"/>
</dbReference>
<keyword evidence="6 7" id="KW-0472">Membrane</keyword>
<dbReference type="AlphaFoldDB" id="A0AAJ5EFA1"/>
<dbReference type="InterPro" id="IPR042094">
    <property type="entry name" value="T2SS_GspF_sf"/>
</dbReference>
<evidence type="ECO:0000313" key="11">
    <source>
        <dbReference type="Proteomes" id="UP000296883"/>
    </source>
</evidence>
<keyword evidence="3" id="KW-1003">Cell membrane</keyword>